<comment type="caution">
    <text evidence="10">The sequence shown here is derived from an EMBL/GenBank/DDBJ whole genome shotgun (WGS) entry which is preliminary data.</text>
</comment>
<dbReference type="EMBL" id="ML978726">
    <property type="protein sequence ID" value="KAF2086026.1"/>
    <property type="molecule type" value="Genomic_DNA"/>
</dbReference>
<gene>
    <name evidence="10" type="ORF">K490DRAFT_45108</name>
</gene>
<proteinExistence type="inferred from homology"/>
<organism evidence="10 11">
    <name type="scientific">Saccharata proteae CBS 121410</name>
    <dbReference type="NCBI Taxonomy" id="1314787"/>
    <lineage>
        <taxon>Eukaryota</taxon>
        <taxon>Fungi</taxon>
        <taxon>Dikarya</taxon>
        <taxon>Ascomycota</taxon>
        <taxon>Pezizomycotina</taxon>
        <taxon>Dothideomycetes</taxon>
        <taxon>Dothideomycetes incertae sedis</taxon>
        <taxon>Botryosphaeriales</taxon>
        <taxon>Saccharataceae</taxon>
        <taxon>Saccharata</taxon>
    </lineage>
</organism>
<evidence type="ECO:0000256" key="3">
    <source>
        <dbReference type="ARBA" id="ARBA00005179"/>
    </source>
</evidence>
<comment type="similarity">
    <text evidence="4">Belongs to the UbiA prenyltransferase family.</text>
</comment>
<accession>A0A9P4LXF3</accession>
<sequence length="175" mass="19949">MDQVRHWSSILWEDHCILHTLMKRITHYPRAFLGVTLVWPIVQPCSMMDVDPFSDEHRVPAGFLLLANALWTVIYDTVYAHQDLENNVKAGINSTAVLFQCLTKLLATVLKTVMVLLLVYTGELKGFTWAFFTDLGVTATALALMLMSVDLDKPSSSAWFFCWGFWCDGKVCYFM</sequence>
<feature type="transmembrane region" description="Helical" evidence="9">
    <location>
        <begin position="101"/>
        <end position="120"/>
    </location>
</feature>
<dbReference type="AlphaFoldDB" id="A0A9P4LXF3"/>
<evidence type="ECO:0000256" key="5">
    <source>
        <dbReference type="ARBA" id="ARBA00022679"/>
    </source>
</evidence>
<keyword evidence="7 9" id="KW-1133">Transmembrane helix</keyword>
<dbReference type="PANTHER" id="PTHR11048">
    <property type="entry name" value="PRENYLTRANSFERASES"/>
    <property type="match status" value="1"/>
</dbReference>
<keyword evidence="11" id="KW-1185">Reference proteome</keyword>
<dbReference type="OrthoDB" id="18170at2759"/>
<dbReference type="FunFam" id="1.20.120.1780:FF:000001">
    <property type="entry name" value="4-hydroxybenzoate octaprenyltransferase"/>
    <property type="match status" value="1"/>
</dbReference>
<comment type="subcellular location">
    <subcellularLocation>
        <location evidence="2">Membrane</location>
        <topology evidence="2">Multi-pass membrane protein</topology>
    </subcellularLocation>
</comment>
<keyword evidence="8 9" id="KW-0472">Membrane</keyword>
<evidence type="ECO:0000313" key="10">
    <source>
        <dbReference type="EMBL" id="KAF2086026.1"/>
    </source>
</evidence>
<protein>
    <submittedName>
        <fullName evidence="10">Uncharacterized protein</fullName>
    </submittedName>
</protein>
<evidence type="ECO:0000256" key="6">
    <source>
        <dbReference type="ARBA" id="ARBA00022692"/>
    </source>
</evidence>
<feature type="transmembrane region" description="Helical" evidence="9">
    <location>
        <begin position="62"/>
        <end position="80"/>
    </location>
</feature>
<evidence type="ECO:0000256" key="9">
    <source>
        <dbReference type="SAM" id="Phobius"/>
    </source>
</evidence>
<comment type="cofactor">
    <cofactor evidence="1">
        <name>Mg(2+)</name>
        <dbReference type="ChEBI" id="CHEBI:18420"/>
    </cofactor>
</comment>
<dbReference type="PANTHER" id="PTHR11048:SF39">
    <property type="entry name" value="POLYPRENYL TRANSFERASE AUSN"/>
    <property type="match status" value="1"/>
</dbReference>
<evidence type="ECO:0000256" key="7">
    <source>
        <dbReference type="ARBA" id="ARBA00022989"/>
    </source>
</evidence>
<reference evidence="10" key="1">
    <citation type="journal article" date="2020" name="Stud. Mycol.">
        <title>101 Dothideomycetes genomes: a test case for predicting lifestyles and emergence of pathogens.</title>
        <authorList>
            <person name="Haridas S."/>
            <person name="Albert R."/>
            <person name="Binder M."/>
            <person name="Bloem J."/>
            <person name="Labutti K."/>
            <person name="Salamov A."/>
            <person name="Andreopoulos B."/>
            <person name="Baker S."/>
            <person name="Barry K."/>
            <person name="Bills G."/>
            <person name="Bluhm B."/>
            <person name="Cannon C."/>
            <person name="Castanera R."/>
            <person name="Culley D."/>
            <person name="Daum C."/>
            <person name="Ezra D."/>
            <person name="Gonzalez J."/>
            <person name="Henrissat B."/>
            <person name="Kuo A."/>
            <person name="Liang C."/>
            <person name="Lipzen A."/>
            <person name="Lutzoni F."/>
            <person name="Magnuson J."/>
            <person name="Mondo S."/>
            <person name="Nolan M."/>
            <person name="Ohm R."/>
            <person name="Pangilinan J."/>
            <person name="Park H.-J."/>
            <person name="Ramirez L."/>
            <person name="Alfaro M."/>
            <person name="Sun H."/>
            <person name="Tritt A."/>
            <person name="Yoshinaga Y."/>
            <person name="Zwiers L.-H."/>
            <person name="Turgeon B."/>
            <person name="Goodwin S."/>
            <person name="Spatafora J."/>
            <person name="Crous P."/>
            <person name="Grigoriev I."/>
        </authorList>
    </citation>
    <scope>NUCLEOTIDE SEQUENCE</scope>
    <source>
        <strain evidence="10">CBS 121410</strain>
    </source>
</reference>
<keyword evidence="5" id="KW-0808">Transferase</keyword>
<dbReference type="GO" id="GO:0008412">
    <property type="term" value="F:4-hydroxybenzoate polyprenyltransferase activity"/>
    <property type="evidence" value="ECO:0007669"/>
    <property type="project" value="TreeGrafter"/>
</dbReference>
<name>A0A9P4LXF3_9PEZI</name>
<dbReference type="Pfam" id="PF01040">
    <property type="entry name" value="UbiA"/>
    <property type="match status" value="1"/>
</dbReference>
<evidence type="ECO:0000256" key="4">
    <source>
        <dbReference type="ARBA" id="ARBA00005985"/>
    </source>
</evidence>
<dbReference type="GO" id="GO:0005743">
    <property type="term" value="C:mitochondrial inner membrane"/>
    <property type="evidence" value="ECO:0007669"/>
    <property type="project" value="TreeGrafter"/>
</dbReference>
<evidence type="ECO:0000313" key="11">
    <source>
        <dbReference type="Proteomes" id="UP000799776"/>
    </source>
</evidence>
<keyword evidence="6 9" id="KW-0812">Transmembrane</keyword>
<evidence type="ECO:0000256" key="1">
    <source>
        <dbReference type="ARBA" id="ARBA00001946"/>
    </source>
</evidence>
<dbReference type="Proteomes" id="UP000799776">
    <property type="component" value="Unassembled WGS sequence"/>
</dbReference>
<dbReference type="InterPro" id="IPR039653">
    <property type="entry name" value="Prenyltransferase"/>
</dbReference>
<dbReference type="Gene3D" id="1.20.120.1780">
    <property type="entry name" value="UbiA prenyltransferase"/>
    <property type="match status" value="1"/>
</dbReference>
<comment type="pathway">
    <text evidence="3">Secondary metabolite biosynthesis.</text>
</comment>
<dbReference type="InterPro" id="IPR000537">
    <property type="entry name" value="UbiA_prenyltransferase"/>
</dbReference>
<dbReference type="GO" id="GO:0006744">
    <property type="term" value="P:ubiquinone biosynthetic process"/>
    <property type="evidence" value="ECO:0007669"/>
    <property type="project" value="TreeGrafter"/>
</dbReference>
<feature type="transmembrane region" description="Helical" evidence="9">
    <location>
        <begin position="126"/>
        <end position="147"/>
    </location>
</feature>
<evidence type="ECO:0000256" key="8">
    <source>
        <dbReference type="ARBA" id="ARBA00023136"/>
    </source>
</evidence>
<evidence type="ECO:0000256" key="2">
    <source>
        <dbReference type="ARBA" id="ARBA00004141"/>
    </source>
</evidence>